<dbReference type="EMBL" id="JGDM01000154">
    <property type="protein sequence ID" value="EXZ41991.1"/>
    <property type="molecule type" value="Genomic_DNA"/>
</dbReference>
<proteinExistence type="predicted"/>
<dbReference type="Gene3D" id="3.40.50.300">
    <property type="entry name" value="P-loop containing nucleotide triphosphate hydrolases"/>
    <property type="match status" value="1"/>
</dbReference>
<comment type="caution">
    <text evidence="1">The sequence shown here is derived from an EMBL/GenBank/DDBJ whole genome shotgun (WGS) entry which is preliminary data.</text>
</comment>
<organism evidence="1 2">
    <name type="scientific">Bacteroides fragilis str. 2-F-2 #4</name>
    <dbReference type="NCBI Taxonomy" id="1339280"/>
    <lineage>
        <taxon>Bacteria</taxon>
        <taxon>Pseudomonadati</taxon>
        <taxon>Bacteroidota</taxon>
        <taxon>Bacteroidia</taxon>
        <taxon>Bacteroidales</taxon>
        <taxon>Bacteroidaceae</taxon>
        <taxon>Bacteroides</taxon>
    </lineage>
</organism>
<name>A0A016BN85_BACFG</name>
<sequence length="357" mass="40519">METATPIEDLAQITTRWQETMLSLEKVYEQEPEVLSIGGVAIGTLGNFSASIGKAKSKKTFNVSAMVAAALPGKEVLNYTTDFPDGKNRILYIDTEQSQNHCMIVMHRIMKLAELPANEDCDRFYFLALRKFNPKERLAIIDDAISQIEGLGFVVIDGIRDLVYDINSPSEATCVISKLMQWTDEYQIHLHTILHQNKSDENARGHIGTEINNKAETVIQIEKDKDDSNISKVESVHTRSKDFLPFAFYINDQSLPELLPDYVPTKKSAGRPKQEPFSPGKNIHESTHRKALELAFEGKETISGYKALEEELTTAYELAGTKLNHNKIVETIKFLTNKRMVVQENRGIYRFMPDYHY</sequence>
<evidence type="ECO:0000313" key="2">
    <source>
        <dbReference type="Proteomes" id="UP000022272"/>
    </source>
</evidence>
<gene>
    <name evidence="1" type="ORF">M076_4890</name>
</gene>
<dbReference type="PATRIC" id="fig|1339280.3.peg.4651"/>
<dbReference type="InterPro" id="IPR027417">
    <property type="entry name" value="P-loop_NTPase"/>
</dbReference>
<protein>
    <submittedName>
        <fullName evidence="1">AAA domain protein</fullName>
    </submittedName>
</protein>
<evidence type="ECO:0000313" key="1">
    <source>
        <dbReference type="EMBL" id="EXZ41991.1"/>
    </source>
</evidence>
<dbReference type="AlphaFoldDB" id="A0A016BN85"/>
<dbReference type="RefSeq" id="WP_032571817.1">
    <property type="nucleotide sequence ID" value="NZ_JGDM01000154.1"/>
</dbReference>
<accession>A0A016BN85</accession>
<dbReference type="SUPFAM" id="SSF52540">
    <property type="entry name" value="P-loop containing nucleoside triphosphate hydrolases"/>
    <property type="match status" value="1"/>
</dbReference>
<dbReference type="Proteomes" id="UP000022272">
    <property type="component" value="Unassembled WGS sequence"/>
</dbReference>
<reference evidence="1 2" key="1">
    <citation type="submission" date="2014-02" db="EMBL/GenBank/DDBJ databases">
        <authorList>
            <person name="Sears C."/>
            <person name="Carroll K."/>
            <person name="Sack B.R."/>
            <person name="Qadri F."/>
            <person name="Myers L.L."/>
            <person name="Chung G.-T."/>
            <person name="Escheverria P."/>
            <person name="Fraser C.M."/>
            <person name="Sadzewicz L."/>
            <person name="Shefchek K.A."/>
            <person name="Tallon L."/>
            <person name="Das S.P."/>
            <person name="Daugherty S."/>
            <person name="Mongodin E.F."/>
        </authorList>
    </citation>
    <scope>NUCLEOTIDE SEQUENCE [LARGE SCALE GENOMIC DNA]</scope>
    <source>
        <strain evidence="1 2">2-F-2 #4</strain>
    </source>
</reference>
<dbReference type="Pfam" id="PF13481">
    <property type="entry name" value="AAA_25"/>
    <property type="match status" value="1"/>
</dbReference>